<reference evidence="1" key="1">
    <citation type="submission" date="2019-07" db="EMBL/GenBank/DDBJ databases">
        <title>Annotation for the trematode Paragonimus miyazaki's.</title>
        <authorList>
            <person name="Choi Y.-J."/>
        </authorList>
    </citation>
    <scope>NUCLEOTIDE SEQUENCE</scope>
    <source>
        <strain evidence="1">Japan</strain>
    </source>
</reference>
<accession>A0A8S9YU60</accession>
<dbReference type="Proteomes" id="UP000822476">
    <property type="component" value="Unassembled WGS sequence"/>
</dbReference>
<proteinExistence type="predicted"/>
<dbReference type="EMBL" id="JTDE01003030">
    <property type="protein sequence ID" value="KAF7256541.1"/>
    <property type="molecule type" value="Genomic_DNA"/>
</dbReference>
<organism evidence="1 2">
    <name type="scientific">Paragonimus skrjabini miyazakii</name>
    <dbReference type="NCBI Taxonomy" id="59628"/>
    <lineage>
        <taxon>Eukaryota</taxon>
        <taxon>Metazoa</taxon>
        <taxon>Spiralia</taxon>
        <taxon>Lophotrochozoa</taxon>
        <taxon>Platyhelminthes</taxon>
        <taxon>Trematoda</taxon>
        <taxon>Digenea</taxon>
        <taxon>Plagiorchiida</taxon>
        <taxon>Troglotremata</taxon>
        <taxon>Troglotrematidae</taxon>
        <taxon>Paragonimus</taxon>
    </lineage>
</organism>
<protein>
    <submittedName>
        <fullName evidence="1">Uncharacterized protein</fullName>
    </submittedName>
</protein>
<keyword evidence="2" id="KW-1185">Reference proteome</keyword>
<evidence type="ECO:0000313" key="2">
    <source>
        <dbReference type="Proteomes" id="UP000822476"/>
    </source>
</evidence>
<gene>
    <name evidence="1" type="ORF">EG68_06728</name>
</gene>
<name>A0A8S9YU60_9TREM</name>
<sequence>MKLLIMFKFVSSSFKLFLVDMIHQIRFDPRPSAFHMMSVNSLISLSKNAPV</sequence>
<dbReference type="AlphaFoldDB" id="A0A8S9YU60"/>
<comment type="caution">
    <text evidence="1">The sequence shown here is derived from an EMBL/GenBank/DDBJ whole genome shotgun (WGS) entry which is preliminary data.</text>
</comment>
<evidence type="ECO:0000313" key="1">
    <source>
        <dbReference type="EMBL" id="KAF7256541.1"/>
    </source>
</evidence>